<keyword evidence="2" id="KW-1185">Reference proteome</keyword>
<accession>W4VJZ5</accession>
<dbReference type="AlphaFoldDB" id="W4VJZ5"/>
<comment type="caution">
    <text evidence="1">The sequence shown here is derived from an EMBL/GenBank/DDBJ whole genome shotgun (WGS) entry which is preliminary data.</text>
</comment>
<dbReference type="OrthoDB" id="2963302at2"/>
<gene>
    <name evidence="1" type="ORF">JCM21714_2126</name>
</gene>
<sequence length="243" mass="29040">MDQAINNNFISPFSFIDHKWEIMWIQIPSATKYDKPNENRSEKENAALEAISCVGVIGGLQLQYLFGLSREHIKRMCEKHLLVRHTLYKTTQDGKSQEIPIYTVGRFGANNMMPEYKDNYWIELDTKKVLKALLFFQFCQLFKDIEIAPAPEPFTASIYLNDQLYYIYVERDGLKDLTLYLKWKKNFKERIFVVTENIQYLKELEMFIEEQSLKLRAVVDEHLKKREFILWHFNDKTREWITS</sequence>
<reference evidence="1 2" key="1">
    <citation type="journal article" date="2014" name="Genome Announc.">
        <title>Draft Genome Sequence of the Boron-Tolerant and Moderately Halotolerant Bacterium Gracilibacillus boraciitolerans JCM 21714T.</title>
        <authorList>
            <person name="Ahmed I."/>
            <person name="Oshima K."/>
            <person name="Suda W."/>
            <person name="Kitamura K."/>
            <person name="Iida T."/>
            <person name="Ohmori Y."/>
            <person name="Fujiwara T."/>
            <person name="Hattori M."/>
            <person name="Ohkuma M."/>
        </authorList>
    </citation>
    <scope>NUCLEOTIDE SEQUENCE [LARGE SCALE GENOMIC DNA]</scope>
    <source>
        <strain evidence="1 2">JCM 21714</strain>
    </source>
</reference>
<dbReference type="STRING" id="1298598.JCM21714_2126"/>
<organism evidence="1 2">
    <name type="scientific">Gracilibacillus boraciitolerans JCM 21714</name>
    <dbReference type="NCBI Taxonomy" id="1298598"/>
    <lineage>
        <taxon>Bacteria</taxon>
        <taxon>Bacillati</taxon>
        <taxon>Bacillota</taxon>
        <taxon>Bacilli</taxon>
        <taxon>Bacillales</taxon>
        <taxon>Bacillaceae</taxon>
        <taxon>Gracilibacillus</taxon>
    </lineage>
</organism>
<dbReference type="Proteomes" id="UP000019102">
    <property type="component" value="Unassembled WGS sequence"/>
</dbReference>
<dbReference type="EMBL" id="BAVS01000009">
    <property type="protein sequence ID" value="GAE93089.1"/>
    <property type="molecule type" value="Genomic_DNA"/>
</dbReference>
<dbReference type="RefSeq" id="WP_035723188.1">
    <property type="nucleotide sequence ID" value="NZ_BAVS01000009.1"/>
</dbReference>
<proteinExistence type="predicted"/>
<evidence type="ECO:0000313" key="1">
    <source>
        <dbReference type="EMBL" id="GAE93089.1"/>
    </source>
</evidence>
<dbReference type="eggNOG" id="ENOG50328K4">
    <property type="taxonomic scope" value="Bacteria"/>
</dbReference>
<name>W4VJZ5_9BACI</name>
<protein>
    <submittedName>
        <fullName evidence="1">Uncharacterized protein</fullName>
    </submittedName>
</protein>
<evidence type="ECO:0000313" key="2">
    <source>
        <dbReference type="Proteomes" id="UP000019102"/>
    </source>
</evidence>